<feature type="region of interest" description="Disordered" evidence="1">
    <location>
        <begin position="1"/>
        <end position="22"/>
    </location>
</feature>
<gene>
    <name evidence="2" type="ORF">A2311_01490</name>
</gene>
<dbReference type="EMBL" id="MEUF01000030">
    <property type="protein sequence ID" value="OGC35324.1"/>
    <property type="molecule type" value="Genomic_DNA"/>
</dbReference>
<dbReference type="Proteomes" id="UP000178951">
    <property type="component" value="Unassembled WGS sequence"/>
</dbReference>
<comment type="caution">
    <text evidence="2">The sequence shown here is derived from an EMBL/GenBank/DDBJ whole genome shotgun (WGS) entry which is preliminary data.</text>
</comment>
<evidence type="ECO:0000313" key="2">
    <source>
        <dbReference type="EMBL" id="OGC35324.1"/>
    </source>
</evidence>
<evidence type="ECO:0000256" key="1">
    <source>
        <dbReference type="SAM" id="MobiDB-lite"/>
    </source>
</evidence>
<name>A0A1F4TRF9_UNCSA</name>
<evidence type="ECO:0000313" key="3">
    <source>
        <dbReference type="Proteomes" id="UP000178951"/>
    </source>
</evidence>
<dbReference type="AlphaFoldDB" id="A0A1F4TRF9"/>
<accession>A0A1F4TRF9</accession>
<proteinExistence type="predicted"/>
<reference evidence="2 3" key="1">
    <citation type="journal article" date="2016" name="Nat. Commun.">
        <title>Thousands of microbial genomes shed light on interconnected biogeochemical processes in an aquifer system.</title>
        <authorList>
            <person name="Anantharaman K."/>
            <person name="Brown C.T."/>
            <person name="Hug L.A."/>
            <person name="Sharon I."/>
            <person name="Castelle C.J."/>
            <person name="Probst A.J."/>
            <person name="Thomas B.C."/>
            <person name="Singh A."/>
            <person name="Wilkins M.J."/>
            <person name="Karaoz U."/>
            <person name="Brodie E.L."/>
            <person name="Williams K.H."/>
            <person name="Hubbard S.S."/>
            <person name="Banfield J.F."/>
        </authorList>
    </citation>
    <scope>NUCLEOTIDE SEQUENCE [LARGE SCALE GENOMIC DNA]</scope>
</reference>
<sequence length="63" mass="6715">MGETVGGINTEPVRGLVGKPKQPPKWLAVCDDEKAAQELTGITDVFLKTFAPTAAKPMFRGEA</sequence>
<protein>
    <submittedName>
        <fullName evidence="2">Uncharacterized protein</fullName>
    </submittedName>
</protein>
<organism evidence="2 3">
    <name type="scientific">candidate division WOR-1 bacterium RIFOXYB2_FULL_48_7</name>
    <dbReference type="NCBI Taxonomy" id="1802583"/>
    <lineage>
        <taxon>Bacteria</taxon>
        <taxon>Bacillati</taxon>
        <taxon>Saganbacteria</taxon>
    </lineage>
</organism>